<feature type="transmembrane region" description="Helical" evidence="1">
    <location>
        <begin position="74"/>
        <end position="97"/>
    </location>
</feature>
<proteinExistence type="predicted"/>
<sequence length="229" mass="25696">MRKMFLGVGFILLALYLLFKDRLLLPDLGMSLWTLLLVLGFGYGTVQNIYHRNYISAYVCGIIAFVLLEKHYNWLNISTGTIVIAAVLAGLGLNMIFKPRHKIYGFESGESTRNTIEGCFFQNHGPDTVFTNATRYINEGNLTNVSGDTVFSGVSIYFVNANMLGDVATYSGDAVFSNVKLYVPKNWNIEFRGDKVFSSIKNHSVENTAEKTLVITGDYVFSQLEIFYV</sequence>
<comment type="caution">
    <text evidence="3">The sequence shown here is derived from an EMBL/GenBank/DDBJ whole genome shotgun (WGS) entry which is preliminary data.</text>
</comment>
<name>A0ABU1B3N4_9STRE</name>
<dbReference type="EMBL" id="JAVIBX010000018">
    <property type="protein sequence ID" value="MDQ8833248.1"/>
    <property type="molecule type" value="Genomic_DNA"/>
</dbReference>
<keyword evidence="4" id="KW-1185">Reference proteome</keyword>
<gene>
    <name evidence="3" type="ORF">RFF62_05545</name>
</gene>
<protein>
    <recommendedName>
        <fullName evidence="2">LiaF transmembrane domain-containing protein</fullName>
    </recommendedName>
</protein>
<feature type="domain" description="LiaF transmembrane" evidence="2">
    <location>
        <begin position="5"/>
        <end position="102"/>
    </location>
</feature>
<accession>A0ABU1B3N4</accession>
<evidence type="ECO:0000313" key="3">
    <source>
        <dbReference type="EMBL" id="MDQ8833248.1"/>
    </source>
</evidence>
<keyword evidence="1" id="KW-0472">Membrane</keyword>
<reference evidence="3 4" key="1">
    <citation type="submission" date="2023-08" db="EMBL/GenBank/DDBJ databases">
        <title>Streptococcus ruminantium-associated sheep mastitis outbreak detected in Italy is distinct from bovine isolates.</title>
        <authorList>
            <person name="Rosa M.N."/>
            <person name="Vezina B."/>
            <person name="Tola S."/>
        </authorList>
    </citation>
    <scope>NUCLEOTIDE SEQUENCE [LARGE SCALE GENOMIC DNA]</scope>
    <source>
        <strain evidence="3 4">OM6730</strain>
    </source>
</reference>
<keyword evidence="1" id="KW-0812">Transmembrane</keyword>
<evidence type="ECO:0000259" key="2">
    <source>
        <dbReference type="Pfam" id="PF22570"/>
    </source>
</evidence>
<feature type="transmembrane region" description="Helical" evidence="1">
    <location>
        <begin position="30"/>
        <end position="46"/>
    </location>
</feature>
<dbReference type="Pfam" id="PF22570">
    <property type="entry name" value="LiaF-TM"/>
    <property type="match status" value="1"/>
</dbReference>
<dbReference type="Proteomes" id="UP001228446">
    <property type="component" value="Unassembled WGS sequence"/>
</dbReference>
<dbReference type="InterPro" id="IPR054331">
    <property type="entry name" value="LiaF_TM"/>
</dbReference>
<evidence type="ECO:0000256" key="1">
    <source>
        <dbReference type="SAM" id="Phobius"/>
    </source>
</evidence>
<organism evidence="3 4">
    <name type="scientific">Streptococcus ruminantium</name>
    <dbReference type="NCBI Taxonomy" id="1917441"/>
    <lineage>
        <taxon>Bacteria</taxon>
        <taxon>Bacillati</taxon>
        <taxon>Bacillota</taxon>
        <taxon>Bacilli</taxon>
        <taxon>Lactobacillales</taxon>
        <taxon>Streptococcaceae</taxon>
        <taxon>Streptococcus</taxon>
    </lineage>
</organism>
<evidence type="ECO:0000313" key="4">
    <source>
        <dbReference type="Proteomes" id="UP001228446"/>
    </source>
</evidence>
<dbReference type="RefSeq" id="WP_024532986.1">
    <property type="nucleotide sequence ID" value="NZ_AP025331.1"/>
</dbReference>
<keyword evidence="1" id="KW-1133">Transmembrane helix</keyword>